<evidence type="ECO:0000256" key="1">
    <source>
        <dbReference type="ARBA" id="ARBA00001971"/>
    </source>
</evidence>
<evidence type="ECO:0000256" key="3">
    <source>
        <dbReference type="ARBA" id="ARBA00022723"/>
    </source>
</evidence>
<evidence type="ECO:0000256" key="5">
    <source>
        <dbReference type="ARBA" id="ARBA00023004"/>
    </source>
</evidence>
<dbReference type="AlphaFoldDB" id="A0A9W9JV43"/>
<dbReference type="EMBL" id="JAPQKI010000011">
    <property type="protein sequence ID" value="KAJ5082262.1"/>
    <property type="molecule type" value="Genomic_DNA"/>
</dbReference>
<keyword evidence="8" id="KW-1185">Reference proteome</keyword>
<keyword evidence="5" id="KW-0408">Iron</keyword>
<dbReference type="GO" id="GO:0004497">
    <property type="term" value="F:monooxygenase activity"/>
    <property type="evidence" value="ECO:0007669"/>
    <property type="project" value="UniProtKB-KW"/>
</dbReference>
<dbReference type="PANTHER" id="PTHR46206:SF6">
    <property type="entry name" value="CYTOCHROME P450 MONOOXYGENASE AN1598-RELATED"/>
    <property type="match status" value="1"/>
</dbReference>
<sequence>MDTSVYLHQYPRTAVAASFFELACYTGVGDQDIVKTLEEGHAKLVILPVSEIDTVKPFPETQLSIKKHHYDQFLVEYSYTGTEANEFDDAMRYILVRNTPAGLASLTAEIDYAMATVLQLAPNSWTRLKPQSIMPKVATILSGHAFVGLPLSQEEDWIESNVNYTQDVSRVLMVLRFYPHWIRPLVAPFLREVKARVQSKALIGRKIEKISRDREQQKPSSTKEKIPGGDMIAWFESQYQGKPATAKQLTRDQLLATVNYKDGAMRNPE</sequence>
<comment type="caution">
    <text evidence="7">The sequence shown here is derived from an EMBL/GenBank/DDBJ whole genome shotgun (WGS) entry which is preliminary data.</text>
</comment>
<keyword evidence="4" id="KW-0560">Oxidoreductase</keyword>
<accession>A0A9W9JV43</accession>
<reference evidence="7" key="1">
    <citation type="submission" date="2022-11" db="EMBL/GenBank/DDBJ databases">
        <authorList>
            <person name="Petersen C."/>
        </authorList>
    </citation>
    <scope>NUCLEOTIDE SEQUENCE</scope>
    <source>
        <strain evidence="7">IBT 30761</strain>
    </source>
</reference>
<keyword evidence="6" id="KW-0503">Monooxygenase</keyword>
<keyword evidence="3" id="KW-0479">Metal-binding</keyword>
<dbReference type="GO" id="GO:0020037">
    <property type="term" value="F:heme binding"/>
    <property type="evidence" value="ECO:0007669"/>
    <property type="project" value="InterPro"/>
</dbReference>
<protein>
    <submittedName>
        <fullName evidence="7">Uncharacterized protein</fullName>
    </submittedName>
</protein>
<dbReference type="Proteomes" id="UP001149074">
    <property type="component" value="Unassembled WGS sequence"/>
</dbReference>
<evidence type="ECO:0000256" key="6">
    <source>
        <dbReference type="ARBA" id="ARBA00023033"/>
    </source>
</evidence>
<dbReference type="SUPFAM" id="SSF48264">
    <property type="entry name" value="Cytochrome P450"/>
    <property type="match status" value="1"/>
</dbReference>
<dbReference type="GO" id="GO:0005506">
    <property type="term" value="F:iron ion binding"/>
    <property type="evidence" value="ECO:0007669"/>
    <property type="project" value="InterPro"/>
</dbReference>
<dbReference type="OrthoDB" id="1844152at2759"/>
<evidence type="ECO:0000313" key="8">
    <source>
        <dbReference type="Proteomes" id="UP001149074"/>
    </source>
</evidence>
<organism evidence="7 8">
    <name type="scientific">Penicillium argentinense</name>
    <dbReference type="NCBI Taxonomy" id="1131581"/>
    <lineage>
        <taxon>Eukaryota</taxon>
        <taxon>Fungi</taxon>
        <taxon>Dikarya</taxon>
        <taxon>Ascomycota</taxon>
        <taxon>Pezizomycotina</taxon>
        <taxon>Eurotiomycetes</taxon>
        <taxon>Eurotiomycetidae</taxon>
        <taxon>Eurotiales</taxon>
        <taxon>Aspergillaceae</taxon>
        <taxon>Penicillium</taxon>
    </lineage>
</organism>
<evidence type="ECO:0000256" key="4">
    <source>
        <dbReference type="ARBA" id="ARBA00023002"/>
    </source>
</evidence>
<evidence type="ECO:0000313" key="7">
    <source>
        <dbReference type="EMBL" id="KAJ5082262.1"/>
    </source>
</evidence>
<comment type="cofactor">
    <cofactor evidence="1">
        <name>heme</name>
        <dbReference type="ChEBI" id="CHEBI:30413"/>
    </cofactor>
</comment>
<dbReference type="GO" id="GO:0019748">
    <property type="term" value="P:secondary metabolic process"/>
    <property type="evidence" value="ECO:0007669"/>
    <property type="project" value="UniProtKB-ARBA"/>
</dbReference>
<dbReference type="InterPro" id="IPR036396">
    <property type="entry name" value="Cyt_P450_sf"/>
</dbReference>
<dbReference type="GO" id="GO:0016705">
    <property type="term" value="F:oxidoreductase activity, acting on paired donors, with incorporation or reduction of molecular oxygen"/>
    <property type="evidence" value="ECO:0007669"/>
    <property type="project" value="InterPro"/>
</dbReference>
<dbReference type="PANTHER" id="PTHR46206">
    <property type="entry name" value="CYTOCHROME P450"/>
    <property type="match status" value="1"/>
</dbReference>
<comment type="similarity">
    <text evidence="2">Belongs to the cytochrome P450 family.</text>
</comment>
<dbReference type="RefSeq" id="XP_056468784.1">
    <property type="nucleotide sequence ID" value="XM_056623796.1"/>
</dbReference>
<dbReference type="GeneID" id="81362775"/>
<name>A0A9W9JV43_9EURO</name>
<proteinExistence type="inferred from homology"/>
<evidence type="ECO:0000256" key="2">
    <source>
        <dbReference type="ARBA" id="ARBA00010617"/>
    </source>
</evidence>
<gene>
    <name evidence="7" type="ORF">N7532_011305</name>
</gene>
<reference evidence="7" key="2">
    <citation type="journal article" date="2023" name="IMA Fungus">
        <title>Comparative genomic study of the Penicillium genus elucidates a diverse pangenome and 15 lateral gene transfer events.</title>
        <authorList>
            <person name="Petersen C."/>
            <person name="Sorensen T."/>
            <person name="Nielsen M.R."/>
            <person name="Sondergaard T.E."/>
            <person name="Sorensen J.L."/>
            <person name="Fitzpatrick D.A."/>
            <person name="Frisvad J.C."/>
            <person name="Nielsen K.L."/>
        </authorList>
    </citation>
    <scope>NUCLEOTIDE SEQUENCE</scope>
    <source>
        <strain evidence="7">IBT 30761</strain>
    </source>
</reference>